<evidence type="ECO:0000256" key="1">
    <source>
        <dbReference type="SAM" id="MobiDB-lite"/>
    </source>
</evidence>
<protein>
    <submittedName>
        <fullName evidence="2">Uncharacterized protein</fullName>
    </submittedName>
</protein>
<proteinExistence type="predicted"/>
<dbReference type="AlphaFoldDB" id="A0A109LLB9"/>
<name>A0A109LLB9_PSEFL</name>
<sequence length="388" mass="41207">MQQVIERRAGRHRTRGLLVPVAEQLGFAPGEQVVAPAVFGVAPVTGLVHQLLGSAGGEAVFHQAYFHFIDTAGQWPGVQGLQAGGHGLGVDQQAVAINLYRCLTVGGDVDRVHAGLGVVDRQAVGAAVHDAQGSVGAGAEAAKLTGQAIGIGGEVAKAKKLPFQFTLGIQLMNRVAHGLVITALARQLQVEHLAPVAHAGTGLQTITAAEAVLLTAIEVELVVDDQPQAAAVGLVVKARGFATQFNVLREDRQLRAFQIVVSRDHLLRARLGAGAQRHAFFQQALPGVAGGSRHLAVAGVGEFEQGDAVIPGQHDQRFAKQLVVQVYAHRQGYIEKVIGKACGQALGLSDQAAGRGCTGSSRCRQRTRTYQQRKRSRDRRHREHERIL</sequence>
<gene>
    <name evidence="2" type="ORF">PFLmoz3_00912</name>
</gene>
<accession>A0A109LLB9</accession>
<organism evidence="2 3">
    <name type="scientific">Pseudomonas fluorescens</name>
    <dbReference type="NCBI Taxonomy" id="294"/>
    <lineage>
        <taxon>Bacteria</taxon>
        <taxon>Pseudomonadati</taxon>
        <taxon>Pseudomonadota</taxon>
        <taxon>Gammaproteobacteria</taxon>
        <taxon>Pseudomonadales</taxon>
        <taxon>Pseudomonadaceae</taxon>
        <taxon>Pseudomonas</taxon>
    </lineage>
</organism>
<dbReference type="Proteomes" id="UP000061348">
    <property type="component" value="Unassembled WGS sequence"/>
</dbReference>
<dbReference type="EMBL" id="LCYA01000046">
    <property type="protein sequence ID" value="KWV89490.1"/>
    <property type="molecule type" value="Genomic_DNA"/>
</dbReference>
<evidence type="ECO:0000313" key="3">
    <source>
        <dbReference type="Proteomes" id="UP000061348"/>
    </source>
</evidence>
<comment type="caution">
    <text evidence="2">The sequence shown here is derived from an EMBL/GenBank/DDBJ whole genome shotgun (WGS) entry which is preliminary data.</text>
</comment>
<feature type="compositionally biased region" description="Basic residues" evidence="1">
    <location>
        <begin position="363"/>
        <end position="388"/>
    </location>
</feature>
<evidence type="ECO:0000313" key="2">
    <source>
        <dbReference type="EMBL" id="KWV89490.1"/>
    </source>
</evidence>
<feature type="region of interest" description="Disordered" evidence="1">
    <location>
        <begin position="355"/>
        <end position="388"/>
    </location>
</feature>
<reference evidence="2 3" key="1">
    <citation type="submission" date="2015-05" db="EMBL/GenBank/DDBJ databases">
        <title>A genomic and transcriptomic approach to investigate the blue pigment phenotype in Pseudomonas fluorescens.</title>
        <authorList>
            <person name="Andreani N.A."/>
            <person name="Cardazzo B."/>
        </authorList>
    </citation>
    <scope>NUCLEOTIDE SEQUENCE [LARGE SCALE GENOMIC DNA]</scope>
    <source>
        <strain evidence="2 3">Ps_22</strain>
    </source>
</reference>